<dbReference type="Gene3D" id="3.40.50.1820">
    <property type="entry name" value="alpha/beta hydrolase"/>
    <property type="match status" value="1"/>
</dbReference>
<dbReference type="PRINTS" id="PR00724">
    <property type="entry name" value="CRBOXYPTASEC"/>
</dbReference>
<keyword evidence="7" id="KW-0472">Membrane</keyword>
<evidence type="ECO:0000256" key="2">
    <source>
        <dbReference type="ARBA" id="ARBA00022645"/>
    </source>
</evidence>
<evidence type="ECO:0000256" key="7">
    <source>
        <dbReference type="SAM" id="Phobius"/>
    </source>
</evidence>
<evidence type="ECO:0000313" key="8">
    <source>
        <dbReference type="Proteomes" id="UP001652740"/>
    </source>
</evidence>
<dbReference type="PANTHER" id="PTHR11802:SF3">
    <property type="entry name" value="RETINOID-INDUCIBLE SERINE CARBOXYPEPTIDASE"/>
    <property type="match status" value="1"/>
</dbReference>
<gene>
    <name evidence="9" type="primary">LOC113520990</name>
</gene>
<keyword evidence="8" id="KW-1185">Reference proteome</keyword>
<sequence>MKKPILLGISLAIIVGAGLGVLIWWLVAGRHSSFTTILLEENALGTIPYNAAFTRIRGAGDIFWWFYPTTRSDPSSQPLILWLDGVTGIPPSLLANFGMFGPYDLNMNERTNSWVDNYNLLFVDAPLGTGFSKAERDNQIPKSLEQNSNHLLNALESFYNRNSNYTTTPLYIFGEGHGAQLALSLAIKLAEDAPFEHNLKRVVIGNGIIDPTIALTKLGFYLEELAYVDNNGRNVLETFSNETRQLVADGQNGEAFDKFLSLGRVINEEAGAVAVNLAFIADKLTRESTAVADDFGLRKYVQDASHSRSDILKFMDETVAPALGISNDRVYDEGRVAVLEAFRNVFLLPAVHLIEYILQNTNYAVTIYNGNMDAVSNTPGQLEWIENLEWSGKDEFISSPRRTLIVNSRVEGYFRETPRLQFYWMNAAGLSVPFDSPVAMRRVLERILI</sequence>
<accession>A0A6J1X759</accession>
<evidence type="ECO:0000256" key="3">
    <source>
        <dbReference type="ARBA" id="ARBA00022670"/>
    </source>
</evidence>
<dbReference type="AlphaFoldDB" id="A0A6J1X759"/>
<comment type="similarity">
    <text evidence="1">Belongs to the peptidase S10 family.</text>
</comment>
<evidence type="ECO:0000313" key="9">
    <source>
        <dbReference type="RefSeq" id="XP_026762225.2"/>
    </source>
</evidence>
<organism evidence="8 9">
    <name type="scientific">Galleria mellonella</name>
    <name type="common">Greater wax moth</name>
    <dbReference type="NCBI Taxonomy" id="7137"/>
    <lineage>
        <taxon>Eukaryota</taxon>
        <taxon>Metazoa</taxon>
        <taxon>Ecdysozoa</taxon>
        <taxon>Arthropoda</taxon>
        <taxon>Hexapoda</taxon>
        <taxon>Insecta</taxon>
        <taxon>Pterygota</taxon>
        <taxon>Neoptera</taxon>
        <taxon>Endopterygota</taxon>
        <taxon>Lepidoptera</taxon>
        <taxon>Glossata</taxon>
        <taxon>Ditrysia</taxon>
        <taxon>Pyraloidea</taxon>
        <taxon>Pyralidae</taxon>
        <taxon>Galleriinae</taxon>
        <taxon>Galleria</taxon>
    </lineage>
</organism>
<dbReference type="Pfam" id="PF00450">
    <property type="entry name" value="Peptidase_S10"/>
    <property type="match status" value="1"/>
</dbReference>
<keyword evidence="4" id="KW-0732">Signal</keyword>
<dbReference type="InterPro" id="IPR001563">
    <property type="entry name" value="Peptidase_S10"/>
</dbReference>
<dbReference type="InParanoid" id="A0A6J1X759"/>
<dbReference type="RefSeq" id="XP_026762225.2">
    <property type="nucleotide sequence ID" value="XM_026906424.3"/>
</dbReference>
<dbReference type="GeneID" id="113520990"/>
<dbReference type="Proteomes" id="UP001652740">
    <property type="component" value="Unplaced"/>
</dbReference>
<dbReference type="GO" id="GO:0004185">
    <property type="term" value="F:serine-type carboxypeptidase activity"/>
    <property type="evidence" value="ECO:0007669"/>
    <property type="project" value="InterPro"/>
</dbReference>
<evidence type="ECO:0000256" key="5">
    <source>
        <dbReference type="ARBA" id="ARBA00022801"/>
    </source>
</evidence>
<dbReference type="InterPro" id="IPR029058">
    <property type="entry name" value="AB_hydrolase_fold"/>
</dbReference>
<evidence type="ECO:0000256" key="6">
    <source>
        <dbReference type="ARBA" id="ARBA00023180"/>
    </source>
</evidence>
<keyword evidence="3" id="KW-0645">Protease</keyword>
<keyword evidence="7" id="KW-1133">Transmembrane helix</keyword>
<dbReference type="PANTHER" id="PTHR11802">
    <property type="entry name" value="SERINE PROTEASE FAMILY S10 SERINE CARBOXYPEPTIDASE"/>
    <property type="match status" value="1"/>
</dbReference>
<name>A0A6J1X759_GALME</name>
<evidence type="ECO:0000256" key="4">
    <source>
        <dbReference type="ARBA" id="ARBA00022729"/>
    </source>
</evidence>
<feature type="transmembrane region" description="Helical" evidence="7">
    <location>
        <begin position="5"/>
        <end position="27"/>
    </location>
</feature>
<keyword evidence="2" id="KW-0121">Carboxypeptidase</keyword>
<keyword evidence="7" id="KW-0812">Transmembrane</keyword>
<protein>
    <submittedName>
        <fullName evidence="9">Uncharacterized protein LOC113520990 isoform X1</fullName>
    </submittedName>
</protein>
<evidence type="ECO:0000256" key="1">
    <source>
        <dbReference type="ARBA" id="ARBA00009431"/>
    </source>
</evidence>
<keyword evidence="6" id="KW-0325">Glycoprotein</keyword>
<dbReference type="KEGG" id="gmw:113520990"/>
<reference evidence="9" key="1">
    <citation type="submission" date="2025-08" db="UniProtKB">
        <authorList>
            <consortium name="RefSeq"/>
        </authorList>
    </citation>
    <scope>IDENTIFICATION</scope>
    <source>
        <tissue evidence="9">Whole larvae</tissue>
    </source>
</reference>
<dbReference type="SUPFAM" id="SSF53474">
    <property type="entry name" value="alpha/beta-Hydrolases"/>
    <property type="match status" value="1"/>
</dbReference>
<keyword evidence="5" id="KW-0378">Hydrolase</keyword>
<proteinExistence type="inferred from homology"/>
<dbReference type="GO" id="GO:0006508">
    <property type="term" value="P:proteolysis"/>
    <property type="evidence" value="ECO:0007669"/>
    <property type="project" value="UniProtKB-KW"/>
</dbReference>